<dbReference type="RefSeq" id="WP_157859300.1">
    <property type="nucleotide sequence ID" value="NZ_JBIRWE010000002.1"/>
</dbReference>
<feature type="compositionally biased region" description="Basic residues" evidence="1">
    <location>
        <begin position="7"/>
        <end position="21"/>
    </location>
</feature>
<comment type="caution">
    <text evidence="2">The sequence shown here is derived from an EMBL/GenBank/DDBJ whole genome shotgun (WGS) entry which is preliminary data.</text>
</comment>
<evidence type="ECO:0000313" key="3">
    <source>
        <dbReference type="Proteomes" id="UP001611548"/>
    </source>
</evidence>
<feature type="region of interest" description="Disordered" evidence="1">
    <location>
        <begin position="235"/>
        <end position="268"/>
    </location>
</feature>
<accession>A0ABW7UMF7</accession>
<dbReference type="EMBL" id="JBIRWE010000002">
    <property type="protein sequence ID" value="MFI1963835.1"/>
    <property type="molecule type" value="Genomic_DNA"/>
</dbReference>
<proteinExistence type="predicted"/>
<protein>
    <recommendedName>
        <fullName evidence="4">Lipoprotein</fullName>
    </recommendedName>
</protein>
<reference evidence="2 3" key="1">
    <citation type="submission" date="2024-10" db="EMBL/GenBank/DDBJ databases">
        <title>The Natural Products Discovery Center: Release of the First 8490 Sequenced Strains for Exploring Actinobacteria Biosynthetic Diversity.</title>
        <authorList>
            <person name="Kalkreuter E."/>
            <person name="Kautsar S.A."/>
            <person name="Yang D."/>
            <person name="Bader C.D."/>
            <person name="Teijaro C.N."/>
            <person name="Fluegel L."/>
            <person name="Davis C.M."/>
            <person name="Simpson J.R."/>
            <person name="Lauterbach L."/>
            <person name="Steele A.D."/>
            <person name="Gui C."/>
            <person name="Meng S."/>
            <person name="Li G."/>
            <person name="Viehrig K."/>
            <person name="Ye F."/>
            <person name="Su P."/>
            <person name="Kiefer A.F."/>
            <person name="Nichols A."/>
            <person name="Cepeda A.J."/>
            <person name="Yan W."/>
            <person name="Fan B."/>
            <person name="Jiang Y."/>
            <person name="Adhikari A."/>
            <person name="Zheng C.-J."/>
            <person name="Schuster L."/>
            <person name="Cowan T.M."/>
            <person name="Smanski M.J."/>
            <person name="Chevrette M.G."/>
            <person name="De Carvalho L.P.S."/>
            <person name="Shen B."/>
        </authorList>
    </citation>
    <scope>NUCLEOTIDE SEQUENCE [LARGE SCALE GENOMIC DNA]</scope>
    <source>
        <strain evidence="2 3">NPDC020327</strain>
    </source>
</reference>
<name>A0ABW7UMF7_9ACTN</name>
<sequence length="268" mass="28616">MRPSRPAVHHTGRRPLRRPGRRAGIMAGLLAGAAVLVTGCGNGHEAVPAGPAATASAPVILWPERKPAKLPAEQDLKATADPVPGIGRVRSMDIRDVKPLDVVKAEVRSHAGERSGADGMDVQTVQAVEDCTAPGTRTCPVRTPQYHDLTGNGRDELIVGIDFVDGGYLALRAYTLDDHGKLLRILATIANPLSIEITRRELIIREPSDTPGYELRTFWAWDSRRQGLAIRGDEVRRVERATPGTVSPSHGVPREPAPSGSAQGGGGR</sequence>
<gene>
    <name evidence="2" type="ORF">ACH429_06815</name>
</gene>
<evidence type="ECO:0008006" key="4">
    <source>
        <dbReference type="Google" id="ProtNLM"/>
    </source>
</evidence>
<dbReference type="Proteomes" id="UP001611548">
    <property type="component" value="Unassembled WGS sequence"/>
</dbReference>
<evidence type="ECO:0000313" key="2">
    <source>
        <dbReference type="EMBL" id="MFI1963835.1"/>
    </source>
</evidence>
<organism evidence="2 3">
    <name type="scientific">Streptomyces pathocidini</name>
    <dbReference type="NCBI Taxonomy" id="1650571"/>
    <lineage>
        <taxon>Bacteria</taxon>
        <taxon>Bacillati</taxon>
        <taxon>Actinomycetota</taxon>
        <taxon>Actinomycetes</taxon>
        <taxon>Kitasatosporales</taxon>
        <taxon>Streptomycetaceae</taxon>
        <taxon>Streptomyces</taxon>
    </lineage>
</organism>
<evidence type="ECO:0000256" key="1">
    <source>
        <dbReference type="SAM" id="MobiDB-lite"/>
    </source>
</evidence>
<keyword evidence="3" id="KW-1185">Reference proteome</keyword>
<feature type="region of interest" description="Disordered" evidence="1">
    <location>
        <begin position="1"/>
        <end position="21"/>
    </location>
</feature>